<protein>
    <submittedName>
        <fullName evidence="3">Oxidoreductase</fullName>
    </submittedName>
</protein>
<comment type="similarity">
    <text evidence="1">Belongs to the short-chain dehydrogenases/reductases (SDR) family.</text>
</comment>
<organism evidence="3 4">
    <name type="scientific">Luteimicrobium album</name>
    <dbReference type="NCBI Taxonomy" id="1054550"/>
    <lineage>
        <taxon>Bacteria</taxon>
        <taxon>Bacillati</taxon>
        <taxon>Actinomycetota</taxon>
        <taxon>Actinomycetes</taxon>
        <taxon>Micrococcales</taxon>
        <taxon>Luteimicrobium</taxon>
    </lineage>
</organism>
<dbReference type="Gene3D" id="3.40.50.720">
    <property type="entry name" value="NAD(P)-binding Rossmann-like Domain"/>
    <property type="match status" value="1"/>
</dbReference>
<reference evidence="4" key="1">
    <citation type="journal article" date="2019" name="Int. J. Syst. Evol. Microbiol.">
        <title>The Global Catalogue of Microorganisms (GCM) 10K type strain sequencing project: providing services to taxonomists for standard genome sequencing and annotation.</title>
        <authorList>
            <consortium name="The Broad Institute Genomics Platform"/>
            <consortium name="The Broad Institute Genome Sequencing Center for Infectious Disease"/>
            <person name="Wu L."/>
            <person name="Ma J."/>
        </authorList>
    </citation>
    <scope>NUCLEOTIDE SEQUENCE [LARGE SCALE GENOMIC DNA]</scope>
    <source>
        <strain evidence="4">NBRC 106348</strain>
    </source>
</reference>
<dbReference type="RefSeq" id="WP_284292973.1">
    <property type="nucleotide sequence ID" value="NZ_BSUK01000001.1"/>
</dbReference>
<comment type="caution">
    <text evidence="3">The sequence shown here is derived from an EMBL/GenBank/DDBJ whole genome shotgun (WGS) entry which is preliminary data.</text>
</comment>
<evidence type="ECO:0000313" key="3">
    <source>
        <dbReference type="EMBL" id="GMA24088.1"/>
    </source>
</evidence>
<evidence type="ECO:0000256" key="2">
    <source>
        <dbReference type="ARBA" id="ARBA00023002"/>
    </source>
</evidence>
<proteinExistence type="inferred from homology"/>
<dbReference type="Pfam" id="PF00106">
    <property type="entry name" value="adh_short"/>
    <property type="match status" value="1"/>
</dbReference>
<dbReference type="PANTHER" id="PTHR43115:SF4">
    <property type="entry name" value="DEHYDROGENASE_REDUCTASE SDR FAMILY MEMBER 11"/>
    <property type="match status" value="1"/>
</dbReference>
<keyword evidence="2" id="KW-0560">Oxidoreductase</keyword>
<gene>
    <name evidence="3" type="ORF">GCM10025864_18470</name>
</gene>
<dbReference type="Proteomes" id="UP001157091">
    <property type="component" value="Unassembled WGS sequence"/>
</dbReference>
<keyword evidence="4" id="KW-1185">Reference proteome</keyword>
<dbReference type="PANTHER" id="PTHR43115">
    <property type="entry name" value="DEHYDROGENASE/REDUCTASE SDR FAMILY MEMBER 11"/>
    <property type="match status" value="1"/>
</dbReference>
<dbReference type="InterPro" id="IPR002347">
    <property type="entry name" value="SDR_fam"/>
</dbReference>
<dbReference type="PRINTS" id="PR00081">
    <property type="entry name" value="GDHRDH"/>
</dbReference>
<dbReference type="EMBL" id="BSUK01000001">
    <property type="protein sequence ID" value="GMA24088.1"/>
    <property type="molecule type" value="Genomic_DNA"/>
</dbReference>
<dbReference type="CDD" id="cd05233">
    <property type="entry name" value="SDR_c"/>
    <property type="match status" value="1"/>
</dbReference>
<accession>A0ABQ6I028</accession>
<dbReference type="InterPro" id="IPR036291">
    <property type="entry name" value="NAD(P)-bd_dom_sf"/>
</dbReference>
<dbReference type="SUPFAM" id="SSF51735">
    <property type="entry name" value="NAD(P)-binding Rossmann-fold domains"/>
    <property type="match status" value="1"/>
</dbReference>
<name>A0ABQ6I028_9MICO</name>
<sequence length="237" mass="24500">MTTPTEPPVTLVTGAASGIGAATARLLLDAGHHVAVTGRDAARLEAFAATLPDDGAARLITVVADASVQPDVERAVADTVTAFGRLDAVVANAGFSSHDDVATGDPDAWRAMLDVNVLGPALLVRTALPHLRETRGRIVMVGSVAGIRNTPGNMYSVTKWATRALAENTRLLTVPDGVGVTLIAPGRVDTEFWAARGGTPPGPVLGPDDVARTIAWALDQPSDVAIDEVVIRPLGQL</sequence>
<evidence type="ECO:0000256" key="1">
    <source>
        <dbReference type="ARBA" id="ARBA00006484"/>
    </source>
</evidence>
<evidence type="ECO:0000313" key="4">
    <source>
        <dbReference type="Proteomes" id="UP001157091"/>
    </source>
</evidence>